<dbReference type="CDD" id="cd00051">
    <property type="entry name" value="EFh"/>
    <property type="match status" value="1"/>
</dbReference>
<comment type="caution">
    <text evidence="4">The sequence shown here is derived from an EMBL/GenBank/DDBJ whole genome shotgun (WGS) entry which is preliminary data.</text>
</comment>
<dbReference type="InterPro" id="IPR011992">
    <property type="entry name" value="EF-hand-dom_pair"/>
</dbReference>
<dbReference type="PROSITE" id="PS50222">
    <property type="entry name" value="EF_HAND_2"/>
    <property type="match status" value="1"/>
</dbReference>
<protein>
    <recommendedName>
        <fullName evidence="3">EF-hand domain-containing protein</fullName>
    </recommendedName>
</protein>
<dbReference type="EMBL" id="JAFCMP010000531">
    <property type="protein sequence ID" value="KAG5176992.1"/>
    <property type="molecule type" value="Genomic_DNA"/>
</dbReference>
<dbReference type="OrthoDB" id="26525at2759"/>
<dbReference type="Pfam" id="PF13499">
    <property type="entry name" value="EF-hand_7"/>
    <property type="match status" value="1"/>
</dbReference>
<dbReference type="GO" id="GO:0005509">
    <property type="term" value="F:calcium ion binding"/>
    <property type="evidence" value="ECO:0007669"/>
    <property type="project" value="InterPro"/>
</dbReference>
<keyword evidence="1" id="KW-0106">Calcium</keyword>
<feature type="region of interest" description="Disordered" evidence="2">
    <location>
        <begin position="235"/>
        <end position="256"/>
    </location>
</feature>
<keyword evidence="5" id="KW-1185">Reference proteome</keyword>
<sequence length="438" mass="48216">MRMGVTDSVRAVVMTALNTAEGEGQLKGTPLEKLQALLTAAKERGMSAERLFEFFAPAGSATMTADDFERALRELSPQHFPLSAAELDELMAHFDANRNGRIELSEFMEFCMAIPSLAWKAERARRMSAVDGPEALTEAARNSERRRSTCKAVDLGEKIHDRKMFFWRSQQNLDVVLHENIGEGVVIISTRSFDRDLTFPPIFVEASRIPIARAQINKAVDDKELSVVDKRQAFPPQSHHAQIAKRQEGSRQEPISTQERAELYEATRKELISEYLLNRLKVPDDANKPPGLSAAAKSPKRSTSPKSVAAAAMAAEAPFLQRLSTDGAGSVLCTRGLMVSKPYRFPTARRGSVDDFRRASLELQRLVGETSGLIDVAEAKAEEAGRTVTRARRLSTDMKLPSSHSNAWNDDYGADNGGSGSESDEASYEDEGKDAKQG</sequence>
<name>A0A835YNE5_9STRA</name>
<dbReference type="SUPFAM" id="SSF47473">
    <property type="entry name" value="EF-hand"/>
    <property type="match status" value="1"/>
</dbReference>
<evidence type="ECO:0000256" key="2">
    <source>
        <dbReference type="SAM" id="MobiDB-lite"/>
    </source>
</evidence>
<organism evidence="4 5">
    <name type="scientific">Tribonema minus</name>
    <dbReference type="NCBI Taxonomy" id="303371"/>
    <lineage>
        <taxon>Eukaryota</taxon>
        <taxon>Sar</taxon>
        <taxon>Stramenopiles</taxon>
        <taxon>Ochrophyta</taxon>
        <taxon>PX clade</taxon>
        <taxon>Xanthophyceae</taxon>
        <taxon>Tribonematales</taxon>
        <taxon>Tribonemataceae</taxon>
        <taxon>Tribonema</taxon>
    </lineage>
</organism>
<dbReference type="Gene3D" id="1.10.238.10">
    <property type="entry name" value="EF-hand"/>
    <property type="match status" value="1"/>
</dbReference>
<reference evidence="4" key="1">
    <citation type="submission" date="2021-02" db="EMBL/GenBank/DDBJ databases">
        <title>First Annotated Genome of the Yellow-green Alga Tribonema minus.</title>
        <authorList>
            <person name="Mahan K.M."/>
        </authorList>
    </citation>
    <scope>NUCLEOTIDE SEQUENCE</scope>
    <source>
        <strain evidence="4">UTEX B ZZ1240</strain>
    </source>
</reference>
<accession>A0A835YNE5</accession>
<feature type="region of interest" description="Disordered" evidence="2">
    <location>
        <begin position="286"/>
        <end position="305"/>
    </location>
</feature>
<evidence type="ECO:0000313" key="4">
    <source>
        <dbReference type="EMBL" id="KAG5176992.1"/>
    </source>
</evidence>
<feature type="domain" description="EF-hand" evidence="3">
    <location>
        <begin position="82"/>
        <end position="117"/>
    </location>
</feature>
<dbReference type="Proteomes" id="UP000664859">
    <property type="component" value="Unassembled WGS sequence"/>
</dbReference>
<evidence type="ECO:0000313" key="5">
    <source>
        <dbReference type="Proteomes" id="UP000664859"/>
    </source>
</evidence>
<evidence type="ECO:0000256" key="1">
    <source>
        <dbReference type="ARBA" id="ARBA00022837"/>
    </source>
</evidence>
<dbReference type="InterPro" id="IPR002048">
    <property type="entry name" value="EF_hand_dom"/>
</dbReference>
<evidence type="ECO:0000259" key="3">
    <source>
        <dbReference type="PROSITE" id="PS50222"/>
    </source>
</evidence>
<dbReference type="SMART" id="SM00054">
    <property type="entry name" value="EFh"/>
    <property type="match status" value="1"/>
</dbReference>
<feature type="region of interest" description="Disordered" evidence="2">
    <location>
        <begin position="390"/>
        <end position="438"/>
    </location>
</feature>
<dbReference type="PROSITE" id="PS00018">
    <property type="entry name" value="EF_HAND_1"/>
    <property type="match status" value="1"/>
</dbReference>
<feature type="compositionally biased region" description="Acidic residues" evidence="2">
    <location>
        <begin position="422"/>
        <end position="432"/>
    </location>
</feature>
<dbReference type="InterPro" id="IPR018247">
    <property type="entry name" value="EF_Hand_1_Ca_BS"/>
</dbReference>
<gene>
    <name evidence="4" type="ORF">JKP88DRAFT_265274</name>
</gene>
<dbReference type="AlphaFoldDB" id="A0A835YNE5"/>
<proteinExistence type="predicted"/>